<feature type="signal peptide" evidence="2">
    <location>
        <begin position="1"/>
        <end position="21"/>
    </location>
</feature>
<dbReference type="PANTHER" id="PTHR23197">
    <property type="entry name" value="TARSH-RELATED FIBRONECTIN DOMAIN-CONTAINING"/>
    <property type="match status" value="1"/>
</dbReference>
<keyword evidence="2" id="KW-0732">Signal</keyword>
<organism evidence="5 6">
    <name type="scientific">Branchiostoma floridae</name>
    <name type="common">Florida lancelet</name>
    <name type="synonym">Amphioxus</name>
    <dbReference type="NCBI Taxonomy" id="7739"/>
    <lineage>
        <taxon>Eukaryota</taxon>
        <taxon>Metazoa</taxon>
        <taxon>Chordata</taxon>
        <taxon>Cephalochordata</taxon>
        <taxon>Leptocardii</taxon>
        <taxon>Amphioxiformes</taxon>
        <taxon>Branchiostomatidae</taxon>
        <taxon>Branchiostoma</taxon>
    </lineage>
</organism>
<dbReference type="GeneID" id="118413951"/>
<accession>A0A9J7MNA9</accession>
<dbReference type="InterPro" id="IPR049109">
    <property type="entry name" value="TARSH/FNDC1_C"/>
</dbReference>
<proteinExistence type="predicted"/>
<gene>
    <name evidence="6" type="primary">LOC118413951</name>
</gene>
<reference evidence="5" key="1">
    <citation type="journal article" date="2020" name="Nat. Ecol. Evol.">
        <title>Deeply conserved synteny resolves early events in vertebrate evolution.</title>
        <authorList>
            <person name="Simakov O."/>
            <person name="Marletaz F."/>
            <person name="Yue J.X."/>
            <person name="O'Connell B."/>
            <person name="Jenkins J."/>
            <person name="Brandt A."/>
            <person name="Calef R."/>
            <person name="Tung C.H."/>
            <person name="Huang T.K."/>
            <person name="Schmutz J."/>
            <person name="Satoh N."/>
            <person name="Yu J.K."/>
            <person name="Putnam N.H."/>
            <person name="Green R.E."/>
            <person name="Rokhsar D.S."/>
        </authorList>
    </citation>
    <scope>NUCLEOTIDE SEQUENCE [LARGE SCALE GENOMIC DNA]</scope>
    <source>
        <strain evidence="5">S238N-H82</strain>
    </source>
</reference>
<protein>
    <submittedName>
        <fullName evidence="6">Uncharacterized protein LOC118413951</fullName>
    </submittedName>
</protein>
<dbReference type="InterPro" id="IPR022082">
    <property type="entry name" value="Noelin_dom"/>
</dbReference>
<evidence type="ECO:0000256" key="2">
    <source>
        <dbReference type="SAM" id="SignalP"/>
    </source>
</evidence>
<feature type="coiled-coil region" evidence="1">
    <location>
        <begin position="164"/>
        <end position="191"/>
    </location>
</feature>
<evidence type="ECO:0000313" key="5">
    <source>
        <dbReference type="Proteomes" id="UP000001554"/>
    </source>
</evidence>
<dbReference type="PANTHER" id="PTHR23197:SF11">
    <property type="entry name" value="RE03558P"/>
    <property type="match status" value="1"/>
</dbReference>
<dbReference type="KEGG" id="bfo:118413951"/>
<evidence type="ECO:0000259" key="3">
    <source>
        <dbReference type="Pfam" id="PF12308"/>
    </source>
</evidence>
<keyword evidence="5" id="KW-1185">Reference proteome</keyword>
<dbReference type="OrthoDB" id="6129306at2759"/>
<name>A0A9J7MNA9_BRAFL</name>
<keyword evidence="1" id="KW-0175">Coiled coil</keyword>
<dbReference type="RefSeq" id="XP_035673520.1">
    <property type="nucleotide sequence ID" value="XM_035817627.1"/>
</dbReference>
<evidence type="ECO:0000313" key="6">
    <source>
        <dbReference type="RefSeq" id="XP_035673520.1"/>
    </source>
</evidence>
<feature type="domain" description="Target of Nesh-SH3/FNDC1 C-terminal" evidence="4">
    <location>
        <begin position="201"/>
        <end position="330"/>
    </location>
</feature>
<dbReference type="Pfam" id="PF12308">
    <property type="entry name" value="Noelin-1"/>
    <property type="match status" value="1"/>
</dbReference>
<dbReference type="Proteomes" id="UP000001554">
    <property type="component" value="Chromosome 4"/>
</dbReference>
<dbReference type="Pfam" id="PF21731">
    <property type="entry name" value="TARSH_C"/>
    <property type="match status" value="1"/>
</dbReference>
<feature type="domain" description="Noelin" evidence="3">
    <location>
        <begin position="40"/>
        <end position="116"/>
    </location>
</feature>
<dbReference type="AlphaFoldDB" id="A0A9J7MNA9"/>
<reference evidence="6" key="2">
    <citation type="submission" date="2025-08" db="UniProtKB">
        <authorList>
            <consortium name="RefSeq"/>
        </authorList>
    </citation>
    <scope>IDENTIFICATION</scope>
    <source>
        <strain evidence="6">S238N-H82</strain>
        <tissue evidence="6">Testes</tissue>
    </source>
</reference>
<evidence type="ECO:0000259" key="4">
    <source>
        <dbReference type="Pfam" id="PF21731"/>
    </source>
</evidence>
<sequence>MDPDRALTLLLLWAVVGGGGSQVSEIRNTYYGHVPTEGRSGRCDCAAMAPSPDACADDIKYQLMTDLQDDVGNLTCLVQEVADKTHSTVDLQAVIVDIHNLTAKLAVLQADRELLLTSYFNNIRNDILSLAGLLAQLHQDSADAMLVQVYHQQMAGLAAIVQQLQGEQSGVAQLQLQLDQLTQDLQTCNRSLYAPDVTDTWQQYEFDYDDSCTTCHGDRYVKSTSYTHGGKPLIVGAILCSPTRYKLFLSDSLTGTFSNIADGNGSGQDHCELVGAPDDAAVSVDGFFGSCYGQGFRRHDRGESFTFGPIGAGHSAYFYGKWYECGVTIP</sequence>
<feature type="chain" id="PRO_5039908405" evidence="2">
    <location>
        <begin position="22"/>
        <end position="330"/>
    </location>
</feature>
<evidence type="ECO:0000256" key="1">
    <source>
        <dbReference type="SAM" id="Coils"/>
    </source>
</evidence>